<dbReference type="RefSeq" id="WP_117317278.1">
    <property type="nucleotide sequence ID" value="NZ_QQSW01000008.1"/>
</dbReference>
<evidence type="ECO:0000259" key="2">
    <source>
        <dbReference type="Pfam" id="PF00144"/>
    </source>
</evidence>
<name>A0A4V2SC12_9GAMM</name>
<gene>
    <name evidence="3" type="ORF">EV688_103144</name>
</gene>
<dbReference type="EMBL" id="SLWX01000003">
    <property type="protein sequence ID" value="TCO77130.1"/>
    <property type="molecule type" value="Genomic_DNA"/>
</dbReference>
<protein>
    <submittedName>
        <fullName evidence="3">CubicO group peptidase (Beta-lactamase class C family)</fullName>
    </submittedName>
</protein>
<sequence>MWKSTGIALSLAVASCAVAAGPLSDRETDATVKAYAAGYKAGFVCSATFNAGKTVEQIEVHELTGIYPLVAGLVPDMPMSIDRDARRVSVTWDESLPPRISQWRPHLGCVDLPVGATAEAAELIPGITLPGFDADSAIDDARPWKTRIGVNQSSGNPALDAVIEDAFSGSFGGDDRTTAVLIASPDAILAEHYVEGYTAVTSQRTWSVAKSIAASVIGAAVHRGMLDVTDPAGLPEWSQPADPRGTITVENLLQMASGLDSNAAGNRTDRVYMGGGLVRDNAISGSLEAKPGARWKYANNDTMLAVYALRQRFDSQEAFLRFPFEALLHRIGMTHTRLETDWGGDFILSSQVWTTSRDLARLGLLHLADGVWENERILAEGWVDYVATPASSQPPPAEGETRARRGYGAQWWLYDNSPGVPPDTFAALGNRGQSLVVVPSRDLVIVRRGYDMAGGDSFRVDEFAAAVLAALES</sequence>
<dbReference type="PROSITE" id="PS51257">
    <property type="entry name" value="PROKAR_LIPOPROTEIN"/>
    <property type="match status" value="1"/>
</dbReference>
<dbReference type="AlphaFoldDB" id="A0A4V2SC12"/>
<keyword evidence="4" id="KW-1185">Reference proteome</keyword>
<dbReference type="OrthoDB" id="119951at2"/>
<dbReference type="SUPFAM" id="SSF56601">
    <property type="entry name" value="beta-lactamase/transpeptidase-like"/>
    <property type="match status" value="1"/>
</dbReference>
<dbReference type="Gene3D" id="3.40.710.10">
    <property type="entry name" value="DD-peptidase/beta-lactamase superfamily"/>
    <property type="match status" value="1"/>
</dbReference>
<evidence type="ECO:0000313" key="4">
    <source>
        <dbReference type="Proteomes" id="UP000294980"/>
    </source>
</evidence>
<dbReference type="Proteomes" id="UP000294980">
    <property type="component" value="Unassembled WGS sequence"/>
</dbReference>
<dbReference type="InterPro" id="IPR012338">
    <property type="entry name" value="Beta-lactam/transpept-like"/>
</dbReference>
<accession>A0A4V2SC12</accession>
<organism evidence="3 4">
    <name type="scientific">Chromatocurvus halotolerans</name>
    <dbReference type="NCBI Taxonomy" id="1132028"/>
    <lineage>
        <taxon>Bacteria</taxon>
        <taxon>Pseudomonadati</taxon>
        <taxon>Pseudomonadota</taxon>
        <taxon>Gammaproteobacteria</taxon>
        <taxon>Cellvibrionales</taxon>
        <taxon>Halieaceae</taxon>
        <taxon>Chromatocurvus</taxon>
    </lineage>
</organism>
<dbReference type="PANTHER" id="PTHR43283:SF7">
    <property type="entry name" value="BETA-LACTAMASE-RELATED DOMAIN-CONTAINING PROTEIN"/>
    <property type="match status" value="1"/>
</dbReference>
<evidence type="ECO:0000313" key="3">
    <source>
        <dbReference type="EMBL" id="TCO77130.1"/>
    </source>
</evidence>
<comment type="caution">
    <text evidence="3">The sequence shown here is derived from an EMBL/GenBank/DDBJ whole genome shotgun (WGS) entry which is preliminary data.</text>
</comment>
<dbReference type="InterPro" id="IPR050789">
    <property type="entry name" value="Diverse_Enzym_Activities"/>
</dbReference>
<dbReference type="InterPro" id="IPR001466">
    <property type="entry name" value="Beta-lactam-related"/>
</dbReference>
<feature type="signal peptide" evidence="1">
    <location>
        <begin position="1"/>
        <end position="19"/>
    </location>
</feature>
<keyword evidence="1" id="KW-0732">Signal</keyword>
<feature type="domain" description="Beta-lactamase-related" evidence="2">
    <location>
        <begin position="180"/>
        <end position="446"/>
    </location>
</feature>
<reference evidence="3 4" key="1">
    <citation type="submission" date="2019-03" db="EMBL/GenBank/DDBJ databases">
        <title>Genomic Encyclopedia of Type Strains, Phase IV (KMG-IV): sequencing the most valuable type-strain genomes for metagenomic binning, comparative biology and taxonomic classification.</title>
        <authorList>
            <person name="Goeker M."/>
        </authorList>
    </citation>
    <scope>NUCLEOTIDE SEQUENCE [LARGE SCALE GENOMIC DNA]</scope>
    <source>
        <strain evidence="3 4">DSM 23344</strain>
    </source>
</reference>
<feature type="chain" id="PRO_5020323910" evidence="1">
    <location>
        <begin position="20"/>
        <end position="473"/>
    </location>
</feature>
<dbReference type="Pfam" id="PF00144">
    <property type="entry name" value="Beta-lactamase"/>
    <property type="match status" value="1"/>
</dbReference>
<proteinExistence type="predicted"/>
<evidence type="ECO:0000256" key="1">
    <source>
        <dbReference type="SAM" id="SignalP"/>
    </source>
</evidence>
<dbReference type="PANTHER" id="PTHR43283">
    <property type="entry name" value="BETA-LACTAMASE-RELATED"/>
    <property type="match status" value="1"/>
</dbReference>